<evidence type="ECO:0000259" key="4">
    <source>
        <dbReference type="SMART" id="SM00322"/>
    </source>
</evidence>
<dbReference type="AlphaFoldDB" id="A0A7R9XWI7"/>
<feature type="compositionally biased region" description="Basic and acidic residues" evidence="3">
    <location>
        <begin position="42"/>
        <end position="57"/>
    </location>
</feature>
<feature type="domain" description="K Homology" evidence="4">
    <location>
        <begin position="509"/>
        <end position="578"/>
    </location>
</feature>
<keyword evidence="2" id="KW-0694">RNA-binding</keyword>
<accession>A0A7R9XWI7</accession>
<dbReference type="Pfam" id="PF00013">
    <property type="entry name" value="KH_1"/>
    <property type="match status" value="2"/>
</dbReference>
<feature type="compositionally biased region" description="Polar residues" evidence="3">
    <location>
        <begin position="258"/>
        <end position="269"/>
    </location>
</feature>
<evidence type="ECO:0000256" key="1">
    <source>
        <dbReference type="ARBA" id="ARBA00022737"/>
    </source>
</evidence>
<dbReference type="PROSITE" id="PS50084">
    <property type="entry name" value="KH_TYPE_1"/>
    <property type="match status" value="2"/>
</dbReference>
<feature type="compositionally biased region" description="Low complexity" evidence="3">
    <location>
        <begin position="622"/>
        <end position="638"/>
    </location>
</feature>
<dbReference type="InterPro" id="IPR004088">
    <property type="entry name" value="KH_dom_type_1"/>
</dbReference>
<keyword evidence="1" id="KW-0677">Repeat</keyword>
<feature type="compositionally biased region" description="Basic and acidic residues" evidence="3">
    <location>
        <begin position="77"/>
        <end position="98"/>
    </location>
</feature>
<reference evidence="5" key="1">
    <citation type="submission" date="2021-01" db="EMBL/GenBank/DDBJ databases">
        <authorList>
            <person name="Corre E."/>
            <person name="Pelletier E."/>
            <person name="Niang G."/>
            <person name="Scheremetjew M."/>
            <person name="Finn R."/>
            <person name="Kale V."/>
            <person name="Holt S."/>
            <person name="Cochrane G."/>
            <person name="Meng A."/>
            <person name="Brown T."/>
            <person name="Cohen L."/>
        </authorList>
    </citation>
    <scope>NUCLEOTIDE SEQUENCE</scope>
    <source>
        <strain evidence="5">CCMP1413</strain>
    </source>
</reference>
<feature type="compositionally biased region" description="Low complexity" evidence="3">
    <location>
        <begin position="752"/>
        <end position="761"/>
    </location>
</feature>
<sequence length="799" mass="82907">MSEGQGSGERHASDGAQGAGDDVTAGAVKDERAIEAPPPAEEQMKAHHEHVIIERSAKSTSSSRPSQLPMAGGSGLDRSRESRGEGRGADTADDRDADTADEAPVALAPSDRAQRAPAGADQPADALVEGIARMSLSAVISGAVSAPLLSSPSGREQQSRSAPASPAKDLQQARGGASQRTLHKDLHPGNVAMSPGRSQVALLDLGLPERAPTVAMPSPPRPTASLLGRHAAHPLPPGSSAAMLQMPVTPRQAHPSLPQHTTDNASPANASRPLARGGPTRDALLAESQQPQQPQQLQSAVVPGVAPPLQGMPSSTSARLRPAAHRQVSTPSPVDHAPPPHLPANAHPSGVRSDPLLRNTSSNSGTVGLVAARQPEHAQSSFYYDHAGSSKAAELTRVEPRYLGEPDELPGTNGGPAVEPIPAGHQQVIQCPPAIVGRIIGKGGETIRLIQSKFAVHVDIRQQGLPAGEPRPITITGSADSVAAAAAEIEKLIDSAPFGGVGSVIPGATVHAKTIDCPRERIAQVIGRAGATIRRLEDASGARLQLDQHAQPGPTITISSQHEESVATAERMLQDLFMQSTGPLAHGSHHHPGALGAAAQAGHYGAVAGPGYGIGGGRSRSAGIAPSMSSPSFPSEYYPSHERDRGHVRRGATYHHPPVLPTMAFNPRRAQPVPQQHAGPRLPRSRSAHQYGGSSAGWYQWNEDNALGSPLAGTEDAEAFYPSGLPGMAGAGLDVSPTRGGYFAQPTAPLSQQQQRQGQQQHQERATAVLAQQHQLQQAGLWSDGQMSAPGMAGGTWGY</sequence>
<dbReference type="CDD" id="cd00105">
    <property type="entry name" value="KH-I"/>
    <property type="match status" value="2"/>
</dbReference>
<dbReference type="InterPro" id="IPR036612">
    <property type="entry name" value="KH_dom_type_1_sf"/>
</dbReference>
<dbReference type="GO" id="GO:0003723">
    <property type="term" value="F:RNA binding"/>
    <property type="evidence" value="ECO:0007669"/>
    <property type="project" value="UniProtKB-UniRule"/>
</dbReference>
<evidence type="ECO:0000256" key="3">
    <source>
        <dbReference type="SAM" id="MobiDB-lite"/>
    </source>
</evidence>
<proteinExistence type="predicted"/>
<feature type="compositionally biased region" description="Low complexity" evidence="3">
    <location>
        <begin position="283"/>
        <end position="303"/>
    </location>
</feature>
<organism evidence="5">
    <name type="scientific">Prasinoderma coloniale</name>
    <dbReference type="NCBI Taxonomy" id="156133"/>
    <lineage>
        <taxon>Eukaryota</taxon>
        <taxon>Viridiplantae</taxon>
        <taxon>Prasinodermophyta</taxon>
        <taxon>Prasinodermophyceae</taxon>
        <taxon>Prasinodermales</taxon>
        <taxon>Prasinodermaceae</taxon>
        <taxon>Prasinoderma</taxon>
    </lineage>
</organism>
<gene>
    <name evidence="5" type="ORF">PCOL08062_LOCUS2665</name>
</gene>
<feature type="domain" description="K Homology" evidence="4">
    <location>
        <begin position="423"/>
        <end position="494"/>
    </location>
</feature>
<feature type="compositionally biased region" description="Polar residues" evidence="3">
    <location>
        <begin position="148"/>
        <end position="162"/>
    </location>
</feature>
<feature type="region of interest" description="Disordered" evidence="3">
    <location>
        <begin position="211"/>
        <end position="364"/>
    </location>
</feature>
<dbReference type="EMBL" id="HBDZ01003442">
    <property type="protein sequence ID" value="CAD8232734.1"/>
    <property type="molecule type" value="Transcribed_RNA"/>
</dbReference>
<dbReference type="Gene3D" id="3.30.1370.10">
    <property type="entry name" value="K Homology domain, type 1"/>
    <property type="match status" value="2"/>
</dbReference>
<dbReference type="InterPro" id="IPR004087">
    <property type="entry name" value="KH_dom"/>
</dbReference>
<feature type="region of interest" description="Disordered" evidence="3">
    <location>
        <begin position="622"/>
        <end position="643"/>
    </location>
</feature>
<protein>
    <recommendedName>
        <fullName evidence="4">K Homology domain-containing protein</fullName>
    </recommendedName>
</protein>
<feature type="region of interest" description="Disordered" evidence="3">
    <location>
        <begin position="741"/>
        <end position="764"/>
    </location>
</feature>
<feature type="region of interest" description="Disordered" evidence="3">
    <location>
        <begin position="670"/>
        <end position="693"/>
    </location>
</feature>
<feature type="region of interest" description="Disordered" evidence="3">
    <location>
        <begin position="1"/>
        <end position="123"/>
    </location>
</feature>
<feature type="region of interest" description="Disordered" evidence="3">
    <location>
        <begin position="148"/>
        <end position="195"/>
    </location>
</feature>
<dbReference type="PANTHER" id="PTHR10288">
    <property type="entry name" value="KH DOMAIN CONTAINING RNA BINDING PROTEIN"/>
    <property type="match status" value="1"/>
</dbReference>
<dbReference type="SUPFAM" id="SSF54791">
    <property type="entry name" value="Eukaryotic type KH-domain (KH-domain type I)"/>
    <property type="match status" value="2"/>
</dbReference>
<evidence type="ECO:0000256" key="2">
    <source>
        <dbReference type="PROSITE-ProRule" id="PRU00117"/>
    </source>
</evidence>
<name>A0A7R9XWI7_9VIRI</name>
<evidence type="ECO:0000313" key="5">
    <source>
        <dbReference type="EMBL" id="CAD8232734.1"/>
    </source>
</evidence>
<dbReference type="SMART" id="SM00322">
    <property type="entry name" value="KH"/>
    <property type="match status" value="2"/>
</dbReference>